<keyword evidence="4 6" id="KW-1133">Transmembrane helix</keyword>
<dbReference type="RefSeq" id="WP_141785351.1">
    <property type="nucleotide sequence ID" value="NZ_BAAAIK010000010.1"/>
</dbReference>
<sequence length="455" mass="48613">MTATAMSPESAGVERSAMRKITRRLVVLLFFVYIFNYLDRTNIGIAKLELQPDIGLSEAAYGLGAGLFFVGYVIFEVPSNVILYKVGARLWIARIMVSWGLVAMAMAFVQGETSFYILRFLLGVAEAGLVPGVILYLTGWIPSVRRARVIAMFYLAVPLSTVIGAPLSSWLMGFEPFGLTGWRFMFLVEGFPCLILAVLVLRYLTDRPEQADWLSPAERDWIATAMREEEEQAAGHSHRVGSLLGAMKDVRILGMSVVYFSMIIPLYALAFFLPTIINQMGTFSTLQVGLLTALPYVGASVGLVALAIHSDRANERVYHYAVPAAVGTAGLVVAAFTVVSSPAVALIGFTFGAVGCISTLPCFWSEAPKLLTGIAAAAGIALISSIGNIAGFVAPYMVALIKGEDGAASGTTNAILVCAAFLCIAAVTMLAVGRSVRLSKDRDAAARVADVAARP</sequence>
<feature type="transmembrane region" description="Helical" evidence="6">
    <location>
        <begin position="59"/>
        <end position="78"/>
    </location>
</feature>
<feature type="domain" description="Major facilitator superfamily (MFS) profile" evidence="7">
    <location>
        <begin position="25"/>
        <end position="437"/>
    </location>
</feature>
<feature type="transmembrane region" description="Helical" evidence="6">
    <location>
        <begin position="257"/>
        <end position="277"/>
    </location>
</feature>
<keyword evidence="2" id="KW-0813">Transport</keyword>
<evidence type="ECO:0000313" key="8">
    <source>
        <dbReference type="EMBL" id="TQL51339.1"/>
    </source>
</evidence>
<dbReference type="PANTHER" id="PTHR43791">
    <property type="entry name" value="PERMEASE-RELATED"/>
    <property type="match status" value="1"/>
</dbReference>
<feature type="transmembrane region" description="Helical" evidence="6">
    <location>
        <begin position="115"/>
        <end position="137"/>
    </location>
</feature>
<dbReference type="OrthoDB" id="9773957at2"/>
<gene>
    <name evidence="8" type="ORF">FB467_2481</name>
</gene>
<dbReference type="GO" id="GO:0005886">
    <property type="term" value="C:plasma membrane"/>
    <property type="evidence" value="ECO:0007669"/>
    <property type="project" value="UniProtKB-SubCell"/>
</dbReference>
<dbReference type="Gene3D" id="1.20.1250.20">
    <property type="entry name" value="MFS general substrate transporter like domains"/>
    <property type="match status" value="2"/>
</dbReference>
<evidence type="ECO:0000256" key="1">
    <source>
        <dbReference type="ARBA" id="ARBA00004651"/>
    </source>
</evidence>
<dbReference type="SUPFAM" id="SSF103473">
    <property type="entry name" value="MFS general substrate transporter"/>
    <property type="match status" value="1"/>
</dbReference>
<name>A0A542YTC0_9MICO</name>
<evidence type="ECO:0000256" key="5">
    <source>
        <dbReference type="ARBA" id="ARBA00023136"/>
    </source>
</evidence>
<keyword evidence="5 6" id="KW-0472">Membrane</keyword>
<dbReference type="InterPro" id="IPR011701">
    <property type="entry name" value="MFS"/>
</dbReference>
<feature type="transmembrane region" description="Helical" evidence="6">
    <location>
        <begin position="320"/>
        <end position="339"/>
    </location>
</feature>
<evidence type="ECO:0000256" key="6">
    <source>
        <dbReference type="SAM" id="Phobius"/>
    </source>
</evidence>
<dbReference type="AlphaFoldDB" id="A0A542YTC0"/>
<dbReference type="PROSITE" id="PS50850">
    <property type="entry name" value="MFS"/>
    <property type="match status" value="1"/>
</dbReference>
<dbReference type="PANTHER" id="PTHR43791:SF36">
    <property type="entry name" value="TRANSPORTER, PUTATIVE (AFU_ORTHOLOGUE AFUA_6G08340)-RELATED"/>
    <property type="match status" value="1"/>
</dbReference>
<feature type="transmembrane region" description="Helical" evidence="6">
    <location>
        <begin position="289"/>
        <end position="308"/>
    </location>
</feature>
<comment type="subcellular location">
    <subcellularLocation>
        <location evidence="1">Cell membrane</location>
        <topology evidence="1">Multi-pass membrane protein</topology>
    </subcellularLocation>
</comment>
<feature type="transmembrane region" description="Helical" evidence="6">
    <location>
        <begin position="345"/>
        <end position="364"/>
    </location>
</feature>
<dbReference type="GO" id="GO:0022857">
    <property type="term" value="F:transmembrane transporter activity"/>
    <property type="evidence" value="ECO:0007669"/>
    <property type="project" value="InterPro"/>
</dbReference>
<feature type="transmembrane region" description="Helical" evidence="6">
    <location>
        <begin position="90"/>
        <end position="109"/>
    </location>
</feature>
<dbReference type="Pfam" id="PF07690">
    <property type="entry name" value="MFS_1"/>
    <property type="match status" value="1"/>
</dbReference>
<proteinExistence type="predicted"/>
<accession>A0A542YTC0</accession>
<evidence type="ECO:0000313" key="9">
    <source>
        <dbReference type="Proteomes" id="UP000319516"/>
    </source>
</evidence>
<evidence type="ECO:0000256" key="4">
    <source>
        <dbReference type="ARBA" id="ARBA00022989"/>
    </source>
</evidence>
<dbReference type="FunFam" id="1.20.1250.20:FF:000018">
    <property type="entry name" value="MFS transporter permease"/>
    <property type="match status" value="1"/>
</dbReference>
<evidence type="ECO:0000256" key="2">
    <source>
        <dbReference type="ARBA" id="ARBA00022448"/>
    </source>
</evidence>
<dbReference type="CDD" id="cd17319">
    <property type="entry name" value="MFS_ExuT_GudP_like"/>
    <property type="match status" value="1"/>
</dbReference>
<feature type="transmembrane region" description="Helical" evidence="6">
    <location>
        <begin position="414"/>
        <end position="432"/>
    </location>
</feature>
<dbReference type="InterPro" id="IPR020846">
    <property type="entry name" value="MFS_dom"/>
</dbReference>
<dbReference type="Proteomes" id="UP000319516">
    <property type="component" value="Unassembled WGS sequence"/>
</dbReference>
<protein>
    <submittedName>
        <fullName evidence="8">Sugar phosphate permease</fullName>
    </submittedName>
</protein>
<dbReference type="InterPro" id="IPR036259">
    <property type="entry name" value="MFS_trans_sf"/>
</dbReference>
<evidence type="ECO:0000259" key="7">
    <source>
        <dbReference type="PROSITE" id="PS50850"/>
    </source>
</evidence>
<reference evidence="8 9" key="1">
    <citation type="submission" date="2019-06" db="EMBL/GenBank/DDBJ databases">
        <title>Sequencing the genomes of 1000 actinobacteria strains.</title>
        <authorList>
            <person name="Klenk H.-P."/>
        </authorList>
    </citation>
    <scope>NUCLEOTIDE SEQUENCE [LARGE SCALE GENOMIC DNA]</scope>
    <source>
        <strain evidence="8 9">DSM 12335</strain>
    </source>
</reference>
<organism evidence="8 9">
    <name type="scientific">Ornithinicoccus hortensis</name>
    <dbReference type="NCBI Taxonomy" id="82346"/>
    <lineage>
        <taxon>Bacteria</taxon>
        <taxon>Bacillati</taxon>
        <taxon>Actinomycetota</taxon>
        <taxon>Actinomycetes</taxon>
        <taxon>Micrococcales</taxon>
        <taxon>Intrasporangiaceae</taxon>
        <taxon>Ornithinicoccus</taxon>
    </lineage>
</organism>
<keyword evidence="9" id="KW-1185">Reference proteome</keyword>
<feature type="transmembrane region" description="Helical" evidence="6">
    <location>
        <begin position="149"/>
        <end position="172"/>
    </location>
</feature>
<feature type="transmembrane region" description="Helical" evidence="6">
    <location>
        <begin position="371"/>
        <end position="394"/>
    </location>
</feature>
<comment type="caution">
    <text evidence="8">The sequence shown here is derived from an EMBL/GenBank/DDBJ whole genome shotgun (WGS) entry which is preliminary data.</text>
</comment>
<feature type="transmembrane region" description="Helical" evidence="6">
    <location>
        <begin position="21"/>
        <end position="39"/>
    </location>
</feature>
<evidence type="ECO:0000256" key="3">
    <source>
        <dbReference type="ARBA" id="ARBA00022692"/>
    </source>
</evidence>
<feature type="transmembrane region" description="Helical" evidence="6">
    <location>
        <begin position="184"/>
        <end position="204"/>
    </location>
</feature>
<keyword evidence="3 6" id="KW-0812">Transmembrane</keyword>
<dbReference type="EMBL" id="VFOP01000001">
    <property type="protein sequence ID" value="TQL51339.1"/>
    <property type="molecule type" value="Genomic_DNA"/>
</dbReference>